<keyword evidence="5 7" id="KW-0560">Oxidoreductase</keyword>
<dbReference type="EMBL" id="HG685957">
    <property type="protein sequence ID" value="CDJ34009.1"/>
    <property type="molecule type" value="Genomic_DNA"/>
</dbReference>
<keyword evidence="3" id="KW-0732">Signal</keyword>
<evidence type="ECO:0000256" key="1">
    <source>
        <dbReference type="ARBA" id="ARBA00001974"/>
    </source>
</evidence>
<keyword evidence="6" id="KW-1015">Disulfide bond</keyword>
<dbReference type="OrthoDB" id="59470at2759"/>
<name>U6K7S8_9EIME</name>
<dbReference type="Proteomes" id="UP000030744">
    <property type="component" value="Unassembled WGS sequence"/>
</dbReference>
<feature type="domain" description="ERV/ALR sulfhydryl oxidase" evidence="8">
    <location>
        <begin position="68"/>
        <end position="305"/>
    </location>
</feature>
<comment type="catalytic activity">
    <reaction evidence="7">
        <text>2 R'C(R)SH + O2 = R'C(R)S-S(R)CR' + H2O2</text>
        <dbReference type="Rhea" id="RHEA:17357"/>
        <dbReference type="ChEBI" id="CHEBI:15379"/>
        <dbReference type="ChEBI" id="CHEBI:16240"/>
        <dbReference type="ChEBI" id="CHEBI:16520"/>
        <dbReference type="ChEBI" id="CHEBI:17412"/>
        <dbReference type="EC" id="1.8.3.2"/>
    </reaction>
</comment>
<proteinExistence type="predicted"/>
<sequence length="379" mass="42683">MQALPERLPLRQPESLKDDSARFSDHLDLYREIDSKLYATRGLRTADWRKWIGSVAFGAEALPLPPLEEPKLKHCTTITCSVWMLMHVLAEGAKRLSVKVNAHPKCGRGELFFKRKGQALPIYLLQQQQEQRRPVDLDKVIDTASLSTEELIEQNPSLGCMSVPAFEVAYTIYNFLQRFFGCNACRQHFTLLFSERSHGLDAVSPPAGDGGPRAKREGGAHIRLPLPADAQTEVPAPRGSDSSLLEDFRGQRADSNYAWKNRHREAIKMDDLKLWLWRLHNAVTVRTAADTTLAFLKGDAGAVNYANCDTRWPPRAACTSCRDTPPPETGLVSIPLLLARDADKDILAMEEEFGDFNRAHVLSFLRQSYWPDDVEDMKV</sequence>
<dbReference type="EC" id="1.8.3.2" evidence="7"/>
<comment type="cofactor">
    <cofactor evidence="1 7">
        <name>FAD</name>
        <dbReference type="ChEBI" id="CHEBI:57692"/>
    </cofactor>
</comment>
<dbReference type="InterPro" id="IPR039798">
    <property type="entry name" value="Sulfhydryl_oxidase"/>
</dbReference>
<evidence type="ECO:0000256" key="3">
    <source>
        <dbReference type="ARBA" id="ARBA00022729"/>
    </source>
</evidence>
<evidence type="ECO:0000256" key="6">
    <source>
        <dbReference type="ARBA" id="ARBA00023157"/>
    </source>
</evidence>
<evidence type="ECO:0000259" key="8">
    <source>
        <dbReference type="PROSITE" id="PS51324"/>
    </source>
</evidence>
<dbReference type="VEuPathDB" id="ToxoDB:EMH_0087150"/>
<evidence type="ECO:0000313" key="10">
    <source>
        <dbReference type="Proteomes" id="UP000030744"/>
    </source>
</evidence>
<dbReference type="PANTHER" id="PTHR22897:SF8">
    <property type="entry name" value="SULFHYDRYL OXIDASE"/>
    <property type="match status" value="1"/>
</dbReference>
<dbReference type="InterPro" id="IPR036774">
    <property type="entry name" value="ERV/ALR_sulphydryl_oxid_sf"/>
</dbReference>
<accession>U6K7S8</accession>
<dbReference type="GO" id="GO:0000139">
    <property type="term" value="C:Golgi membrane"/>
    <property type="evidence" value="ECO:0007669"/>
    <property type="project" value="TreeGrafter"/>
</dbReference>
<evidence type="ECO:0000313" key="9">
    <source>
        <dbReference type="EMBL" id="CDJ34009.1"/>
    </source>
</evidence>
<dbReference type="RefSeq" id="XP_013356572.1">
    <property type="nucleotide sequence ID" value="XM_013501118.1"/>
</dbReference>
<dbReference type="PANTHER" id="PTHR22897">
    <property type="entry name" value="QUIESCIN Q6-RELATED SULFHYDRYL OXIDASE"/>
    <property type="match status" value="1"/>
</dbReference>
<gene>
    <name evidence="9" type="ORF">EMH_0087150</name>
</gene>
<dbReference type="GO" id="GO:0003756">
    <property type="term" value="F:protein disulfide isomerase activity"/>
    <property type="evidence" value="ECO:0007669"/>
    <property type="project" value="TreeGrafter"/>
</dbReference>
<dbReference type="InterPro" id="IPR017905">
    <property type="entry name" value="ERV/ALR_sulphydryl_oxidase"/>
</dbReference>
<dbReference type="GO" id="GO:0016971">
    <property type="term" value="F:flavin-dependent sulfhydryl oxidase activity"/>
    <property type="evidence" value="ECO:0007669"/>
    <property type="project" value="InterPro"/>
</dbReference>
<dbReference type="PROSITE" id="PS51324">
    <property type="entry name" value="ERV_ALR"/>
    <property type="match status" value="1"/>
</dbReference>
<evidence type="ECO:0000256" key="2">
    <source>
        <dbReference type="ARBA" id="ARBA00022630"/>
    </source>
</evidence>
<keyword evidence="2 7" id="KW-0285">Flavoprotein</keyword>
<dbReference type="GeneID" id="25383022"/>
<protein>
    <recommendedName>
        <fullName evidence="7">Sulfhydryl oxidase</fullName>
        <ecNumber evidence="7">1.8.3.2</ecNumber>
    </recommendedName>
</protein>
<dbReference type="Gene3D" id="1.20.120.310">
    <property type="entry name" value="ERV/ALR sulfhydryl oxidase domain"/>
    <property type="match status" value="1"/>
</dbReference>
<organism evidence="9 10">
    <name type="scientific">Eimeria mitis</name>
    <dbReference type="NCBI Taxonomy" id="44415"/>
    <lineage>
        <taxon>Eukaryota</taxon>
        <taxon>Sar</taxon>
        <taxon>Alveolata</taxon>
        <taxon>Apicomplexa</taxon>
        <taxon>Conoidasida</taxon>
        <taxon>Coccidia</taxon>
        <taxon>Eucoccidiorida</taxon>
        <taxon>Eimeriorina</taxon>
        <taxon>Eimeriidae</taxon>
        <taxon>Eimeria</taxon>
    </lineage>
</organism>
<reference evidence="9" key="2">
    <citation type="submission" date="2013-10" db="EMBL/GenBank/DDBJ databases">
        <authorList>
            <person name="Aslett M."/>
        </authorList>
    </citation>
    <scope>NUCLEOTIDE SEQUENCE [LARGE SCALE GENOMIC DNA]</scope>
    <source>
        <strain evidence="9">Houghton</strain>
    </source>
</reference>
<dbReference type="GO" id="GO:0006457">
    <property type="term" value="P:protein folding"/>
    <property type="evidence" value="ECO:0007669"/>
    <property type="project" value="TreeGrafter"/>
</dbReference>
<evidence type="ECO:0000256" key="5">
    <source>
        <dbReference type="ARBA" id="ARBA00023002"/>
    </source>
</evidence>
<reference evidence="9" key="1">
    <citation type="submission" date="2013-10" db="EMBL/GenBank/DDBJ databases">
        <title>Genomic analysis of the causative agents of coccidiosis in chickens.</title>
        <authorList>
            <person name="Reid A.J."/>
            <person name="Blake D."/>
            <person name="Billington K."/>
            <person name="Browne H."/>
            <person name="Dunn M."/>
            <person name="Hung S."/>
            <person name="Kawahara F."/>
            <person name="Miranda-Saavedra D."/>
            <person name="Mourier T."/>
            <person name="Nagra H."/>
            <person name="Otto T.D."/>
            <person name="Rawlings N."/>
            <person name="Sanchez A."/>
            <person name="Sanders M."/>
            <person name="Subramaniam C."/>
            <person name="Tay Y."/>
            <person name="Dear P."/>
            <person name="Doerig C."/>
            <person name="Gruber A."/>
            <person name="Parkinson J."/>
            <person name="Shirley M."/>
            <person name="Wan K.L."/>
            <person name="Berriman M."/>
            <person name="Tomley F."/>
            <person name="Pain A."/>
        </authorList>
    </citation>
    <scope>NUCLEOTIDE SEQUENCE [LARGE SCALE GENOMIC DNA]</scope>
    <source>
        <strain evidence="9">Houghton</strain>
    </source>
</reference>
<dbReference type="AlphaFoldDB" id="U6K7S8"/>
<dbReference type="GO" id="GO:0005615">
    <property type="term" value="C:extracellular space"/>
    <property type="evidence" value="ECO:0007669"/>
    <property type="project" value="TreeGrafter"/>
</dbReference>
<keyword evidence="4 7" id="KW-0274">FAD</keyword>
<evidence type="ECO:0000256" key="4">
    <source>
        <dbReference type="ARBA" id="ARBA00022827"/>
    </source>
</evidence>
<evidence type="ECO:0000256" key="7">
    <source>
        <dbReference type="RuleBase" id="RU371123"/>
    </source>
</evidence>
<keyword evidence="10" id="KW-1185">Reference proteome</keyword>